<proteinExistence type="predicted"/>
<dbReference type="PANTHER" id="PTHR32481">
    <property type="entry name" value="AMINOPEPTIDASE"/>
    <property type="match status" value="1"/>
</dbReference>
<dbReference type="STRING" id="1298598.JCM21714_9"/>
<comment type="caution">
    <text evidence="2">The sequence shown here is derived from an EMBL/GenBank/DDBJ whole genome shotgun (WGS) entry which is preliminary data.</text>
</comment>
<accession>W4VE95</accession>
<evidence type="ECO:0000259" key="1">
    <source>
        <dbReference type="Pfam" id="PF04389"/>
    </source>
</evidence>
<dbReference type="EMBL" id="BAVS01000001">
    <property type="protein sequence ID" value="GAE91074.1"/>
    <property type="molecule type" value="Genomic_DNA"/>
</dbReference>
<feature type="domain" description="Peptidase M28" evidence="1">
    <location>
        <begin position="239"/>
        <end position="421"/>
    </location>
</feature>
<evidence type="ECO:0000313" key="3">
    <source>
        <dbReference type="Proteomes" id="UP000019102"/>
    </source>
</evidence>
<dbReference type="InterPro" id="IPR051464">
    <property type="entry name" value="Peptidase_M42_aminopept"/>
</dbReference>
<dbReference type="RefSeq" id="WP_035720707.1">
    <property type="nucleotide sequence ID" value="NZ_BAVS01000001.1"/>
</dbReference>
<reference evidence="2 3" key="1">
    <citation type="journal article" date="2014" name="Genome Announc.">
        <title>Draft Genome Sequence of the Boron-Tolerant and Moderately Halotolerant Bacterium Gracilibacillus boraciitolerans JCM 21714T.</title>
        <authorList>
            <person name="Ahmed I."/>
            <person name="Oshima K."/>
            <person name="Suda W."/>
            <person name="Kitamura K."/>
            <person name="Iida T."/>
            <person name="Ohmori Y."/>
            <person name="Fujiwara T."/>
            <person name="Hattori M."/>
            <person name="Ohkuma M."/>
        </authorList>
    </citation>
    <scope>NUCLEOTIDE SEQUENCE [LARGE SCALE GENOMIC DNA]</scope>
    <source>
        <strain evidence="2 3">JCM 21714</strain>
    </source>
</reference>
<evidence type="ECO:0000313" key="2">
    <source>
        <dbReference type="EMBL" id="GAE91074.1"/>
    </source>
</evidence>
<name>W4VE95_9BACI</name>
<dbReference type="Proteomes" id="UP000019102">
    <property type="component" value="Unassembled WGS sequence"/>
</dbReference>
<dbReference type="eggNOG" id="COG2195">
    <property type="taxonomic scope" value="Bacteria"/>
</dbReference>
<keyword evidence="3" id="KW-1185">Reference proteome</keyword>
<dbReference type="AlphaFoldDB" id="W4VE95"/>
<sequence>MKTWNQLFIRHGWFLTMKEENIFDYTEETEGNMQFLLQCLEKANVIYRIENGLLYVPTGTFIEKKWIAAIDYQTRGRGGDLWFDAYTDAAKVYELDTYICGIVRQLNRIGIRTFGSCDGHGRRVAHVLIRKDYNKEDLSVLLQALCPKRIYLRENRNSYQLQLPLNRSELLDFAENVSKAKESWLGQSFNVIKEQLFYSLLEELLSIPGASENEGLVKELVIEKMKPYVDHLTIDRAGNVIAEKTYRSGNGPTILLNAHLDIVQELKSGRKIIKQGNTWSSTKGILGADDRAGVAVLLHMAEYLYQNKRFNGKVKFIFTVEEECGLVGASQVDDHFLWGTDAAIVVDRHGTGDVVTSCRGYIPFCHPSYGSFFEKVASEAGLNGWATTDGGSSDTRIWAEYGIQSVNLSVGYDHEHTHQESLDVKACYRTAKLLEAVFCNNGELRKVLREIKREKRIPVIE</sequence>
<dbReference type="PANTHER" id="PTHR32481:SF0">
    <property type="entry name" value="AMINOPEPTIDASE YPDE-RELATED"/>
    <property type="match status" value="1"/>
</dbReference>
<dbReference type="SUPFAM" id="SSF53187">
    <property type="entry name" value="Zn-dependent exopeptidases"/>
    <property type="match status" value="1"/>
</dbReference>
<gene>
    <name evidence="2" type="ORF">JCM21714_9</name>
</gene>
<organism evidence="2 3">
    <name type="scientific">Gracilibacillus boraciitolerans JCM 21714</name>
    <dbReference type="NCBI Taxonomy" id="1298598"/>
    <lineage>
        <taxon>Bacteria</taxon>
        <taxon>Bacillati</taxon>
        <taxon>Bacillota</taxon>
        <taxon>Bacilli</taxon>
        <taxon>Bacillales</taxon>
        <taxon>Bacillaceae</taxon>
        <taxon>Gracilibacillus</taxon>
    </lineage>
</organism>
<dbReference type="Gene3D" id="3.40.630.10">
    <property type="entry name" value="Zn peptidases"/>
    <property type="match status" value="1"/>
</dbReference>
<dbReference type="OrthoDB" id="8441064at2"/>
<dbReference type="Pfam" id="PF04389">
    <property type="entry name" value="Peptidase_M28"/>
    <property type="match status" value="1"/>
</dbReference>
<dbReference type="InterPro" id="IPR007484">
    <property type="entry name" value="Peptidase_M28"/>
</dbReference>
<protein>
    <submittedName>
        <fullName evidence="2">Peptidase T</fullName>
    </submittedName>
</protein>